<name>A0ACB8U547_9APHY</name>
<accession>A0ACB8U547</accession>
<dbReference type="EMBL" id="MU274910">
    <property type="protein sequence ID" value="KAI0089406.1"/>
    <property type="molecule type" value="Genomic_DNA"/>
</dbReference>
<sequence length="218" mass="24917">MDLPPELVYLTQQGNDYRLIHAIWNACLVCLAYDYVLTLDDEVRYIWGKRLSKARLLFWFSFKWFAYTAFISHFSIGAILTLRIHAIYSCNRTILYILSTLLCSELIAEVILIVFISDHFSVLHLSSLFPGCAPTHIVPYAWTYWIPMTVFESALFLLAAAKAVRYLLNPDTPKQTPNLALLLVRDSIIYFGSVLALILLNLVIWKAGRSSLFAVFPS</sequence>
<dbReference type="Proteomes" id="UP001055072">
    <property type="component" value="Unassembled WGS sequence"/>
</dbReference>
<organism evidence="1 2">
    <name type="scientific">Irpex rosettiformis</name>
    <dbReference type="NCBI Taxonomy" id="378272"/>
    <lineage>
        <taxon>Eukaryota</taxon>
        <taxon>Fungi</taxon>
        <taxon>Dikarya</taxon>
        <taxon>Basidiomycota</taxon>
        <taxon>Agaricomycotina</taxon>
        <taxon>Agaricomycetes</taxon>
        <taxon>Polyporales</taxon>
        <taxon>Irpicaceae</taxon>
        <taxon>Irpex</taxon>
    </lineage>
</organism>
<keyword evidence="2" id="KW-1185">Reference proteome</keyword>
<reference evidence="1" key="1">
    <citation type="journal article" date="2021" name="Environ. Microbiol.">
        <title>Gene family expansions and transcriptome signatures uncover fungal adaptations to wood decay.</title>
        <authorList>
            <person name="Hage H."/>
            <person name="Miyauchi S."/>
            <person name="Viragh M."/>
            <person name="Drula E."/>
            <person name="Min B."/>
            <person name="Chaduli D."/>
            <person name="Navarro D."/>
            <person name="Favel A."/>
            <person name="Norest M."/>
            <person name="Lesage-Meessen L."/>
            <person name="Balint B."/>
            <person name="Merenyi Z."/>
            <person name="de Eugenio L."/>
            <person name="Morin E."/>
            <person name="Martinez A.T."/>
            <person name="Baldrian P."/>
            <person name="Stursova M."/>
            <person name="Martinez M.J."/>
            <person name="Novotny C."/>
            <person name="Magnuson J.K."/>
            <person name="Spatafora J.W."/>
            <person name="Maurice S."/>
            <person name="Pangilinan J."/>
            <person name="Andreopoulos W."/>
            <person name="LaButti K."/>
            <person name="Hundley H."/>
            <person name="Na H."/>
            <person name="Kuo A."/>
            <person name="Barry K."/>
            <person name="Lipzen A."/>
            <person name="Henrissat B."/>
            <person name="Riley R."/>
            <person name="Ahrendt S."/>
            <person name="Nagy L.G."/>
            <person name="Grigoriev I.V."/>
            <person name="Martin F."/>
            <person name="Rosso M.N."/>
        </authorList>
    </citation>
    <scope>NUCLEOTIDE SEQUENCE</scope>
    <source>
        <strain evidence="1">CBS 384.51</strain>
    </source>
</reference>
<protein>
    <submittedName>
        <fullName evidence="1">Uncharacterized protein</fullName>
    </submittedName>
</protein>
<comment type="caution">
    <text evidence="1">The sequence shown here is derived from an EMBL/GenBank/DDBJ whole genome shotgun (WGS) entry which is preliminary data.</text>
</comment>
<proteinExistence type="predicted"/>
<evidence type="ECO:0000313" key="1">
    <source>
        <dbReference type="EMBL" id="KAI0089406.1"/>
    </source>
</evidence>
<evidence type="ECO:0000313" key="2">
    <source>
        <dbReference type="Proteomes" id="UP001055072"/>
    </source>
</evidence>
<gene>
    <name evidence="1" type="ORF">BDY19DRAFT_102160</name>
</gene>